<evidence type="ECO:0000313" key="2">
    <source>
        <dbReference type="EMBL" id="MRX23480.1"/>
    </source>
</evidence>
<feature type="compositionally biased region" description="Basic and acidic residues" evidence="1">
    <location>
        <begin position="70"/>
        <end position="82"/>
    </location>
</feature>
<dbReference type="RefSeq" id="WP_151164384.1">
    <property type="nucleotide sequence ID" value="NZ_WKJO01000002.1"/>
</dbReference>
<sequence length="103" mass="11272">MPNAYPVHPATRGKTASSTRNGDTNEGEIRLWQENGWWIARDVDTGVTTQGESREEALDNLDDAVAVHTGERGREPTDEELRALGINPANNTTGDQETPDVLD</sequence>
<protein>
    <submittedName>
        <fullName evidence="2">Type II toxin-antitoxin system HicB family antitoxin</fullName>
    </submittedName>
</protein>
<accession>A0A6A8GNK6</accession>
<dbReference type="Pfam" id="PF24113">
    <property type="entry name" value="DUF7387"/>
    <property type="match status" value="1"/>
</dbReference>
<organism evidence="2 3">
    <name type="scientific">Haloferax litoreum</name>
    <dbReference type="NCBI Taxonomy" id="2666140"/>
    <lineage>
        <taxon>Archaea</taxon>
        <taxon>Methanobacteriati</taxon>
        <taxon>Methanobacteriota</taxon>
        <taxon>Stenosarchaea group</taxon>
        <taxon>Halobacteria</taxon>
        <taxon>Halobacteriales</taxon>
        <taxon>Haloferacaceae</taxon>
        <taxon>Haloferax</taxon>
    </lineage>
</organism>
<dbReference type="AlphaFoldDB" id="A0A6A8GNK6"/>
<dbReference type="EMBL" id="WKJO01000002">
    <property type="protein sequence ID" value="MRX23480.1"/>
    <property type="molecule type" value="Genomic_DNA"/>
</dbReference>
<feature type="region of interest" description="Disordered" evidence="1">
    <location>
        <begin position="1"/>
        <end position="27"/>
    </location>
</feature>
<keyword evidence="3" id="KW-1185">Reference proteome</keyword>
<feature type="compositionally biased region" description="Polar residues" evidence="1">
    <location>
        <begin position="14"/>
        <end position="24"/>
    </location>
</feature>
<name>A0A6A8GNK6_9EURY</name>
<dbReference type="SUPFAM" id="SSF143100">
    <property type="entry name" value="TTHA1013/TTHA0281-like"/>
    <property type="match status" value="1"/>
</dbReference>
<comment type="caution">
    <text evidence="2">The sequence shown here is derived from an EMBL/GenBank/DDBJ whole genome shotgun (WGS) entry which is preliminary data.</text>
</comment>
<evidence type="ECO:0000313" key="3">
    <source>
        <dbReference type="Proteomes" id="UP000439022"/>
    </source>
</evidence>
<dbReference type="InterPro" id="IPR035069">
    <property type="entry name" value="TTHA1013/TTHA0281-like"/>
</dbReference>
<evidence type="ECO:0000256" key="1">
    <source>
        <dbReference type="SAM" id="MobiDB-lite"/>
    </source>
</evidence>
<proteinExistence type="predicted"/>
<gene>
    <name evidence="2" type="ORF">GJR96_16140</name>
</gene>
<dbReference type="Proteomes" id="UP000439022">
    <property type="component" value="Unassembled WGS sequence"/>
</dbReference>
<dbReference type="InterPro" id="IPR055811">
    <property type="entry name" value="DUF7387"/>
</dbReference>
<reference evidence="2 3" key="1">
    <citation type="submission" date="2019-11" db="EMBL/GenBank/DDBJ databases">
        <title>Whole genome sequence of Haloferax sp. MBLA0076.</title>
        <authorList>
            <person name="Seo M.-J."/>
            <person name="Cho E.-S."/>
        </authorList>
    </citation>
    <scope>NUCLEOTIDE SEQUENCE [LARGE SCALE GENOMIC DNA]</scope>
    <source>
        <strain evidence="2 3">MBLA0076</strain>
    </source>
</reference>
<dbReference type="Gene3D" id="3.30.160.250">
    <property type="match status" value="1"/>
</dbReference>
<feature type="region of interest" description="Disordered" evidence="1">
    <location>
        <begin position="70"/>
        <end position="103"/>
    </location>
</feature>